<keyword evidence="4" id="KW-1185">Reference proteome</keyword>
<reference evidence="3 4" key="1">
    <citation type="submission" date="2020-08" db="EMBL/GenBank/DDBJ databases">
        <title>Functional genomics of gut bacteria from endangered species of beetles.</title>
        <authorList>
            <person name="Carlos-Shanley C."/>
        </authorList>
    </citation>
    <scope>NUCLEOTIDE SEQUENCE [LARGE SCALE GENOMIC DNA]</scope>
    <source>
        <strain evidence="3 4">S00124</strain>
    </source>
</reference>
<evidence type="ECO:0000313" key="3">
    <source>
        <dbReference type="EMBL" id="MBB6576023.1"/>
    </source>
</evidence>
<evidence type="ECO:0000256" key="1">
    <source>
        <dbReference type="ARBA" id="ARBA00022723"/>
    </source>
</evidence>
<evidence type="ECO:0000313" key="4">
    <source>
        <dbReference type="Proteomes" id="UP000562492"/>
    </source>
</evidence>
<comment type="caution">
    <text evidence="3">The sequence shown here is derived from an EMBL/GenBank/DDBJ whole genome shotgun (WGS) entry which is preliminary data.</text>
</comment>
<evidence type="ECO:0000256" key="2">
    <source>
        <dbReference type="ARBA" id="ARBA00023239"/>
    </source>
</evidence>
<dbReference type="CDD" id="cd02980">
    <property type="entry name" value="TRX_Fd_family"/>
    <property type="match status" value="1"/>
</dbReference>
<gene>
    <name evidence="3" type="ORF">HNP33_000071</name>
</gene>
<dbReference type="Proteomes" id="UP000562492">
    <property type="component" value="Unassembled WGS sequence"/>
</dbReference>
<name>A0ABR6RA42_9BURK</name>
<proteinExistence type="predicted"/>
<accession>A0ABR6RA42</accession>
<dbReference type="SUPFAM" id="SSF53800">
    <property type="entry name" value="Chelatase"/>
    <property type="match status" value="1"/>
</dbReference>
<protein>
    <submittedName>
        <fullName evidence="3">(2Fe-2S) ferredoxin</fullName>
    </submittedName>
</protein>
<dbReference type="Gene3D" id="3.40.50.1400">
    <property type="match status" value="1"/>
</dbReference>
<organism evidence="3 4">
    <name type="scientific">Comamonas odontotermitis</name>
    <dbReference type="NCBI Taxonomy" id="379895"/>
    <lineage>
        <taxon>Bacteria</taxon>
        <taxon>Pseudomonadati</taxon>
        <taxon>Pseudomonadota</taxon>
        <taxon>Betaproteobacteria</taxon>
        <taxon>Burkholderiales</taxon>
        <taxon>Comamonadaceae</taxon>
        <taxon>Comamonas</taxon>
    </lineage>
</organism>
<dbReference type="Pfam" id="PF01903">
    <property type="entry name" value="CbiX"/>
    <property type="match status" value="1"/>
</dbReference>
<dbReference type="InterPro" id="IPR036249">
    <property type="entry name" value="Thioredoxin-like_sf"/>
</dbReference>
<sequence length="260" mass="28254">MTRDESIAIVLLGRGGVARSTTGELVELARQLLAQWPGVQVLPAFVDRWQPDLPAALTASADAGAQTIAIVPLMLPDEAALRRWLHKVAMRWLACRGDGGPRLVFADPLSQTVPLPALLALAVRRALVHQPDVPAMVGDEDWQHDPKGWSSVPEHTHHALWCMGPRCAAAGAVALWPALTSTVNDTPALKKCVRPLQTSCQYPCNHGPLMIVYPEGVWYGPLDADGIRHVLTRHVLQRKVDATLRVHGPPQIDQTIVVGD</sequence>
<keyword evidence="1" id="KW-0479">Metal-binding</keyword>
<dbReference type="Gene3D" id="3.40.30.10">
    <property type="entry name" value="Glutaredoxin"/>
    <property type="match status" value="1"/>
</dbReference>
<dbReference type="RefSeq" id="WP_184704107.1">
    <property type="nucleotide sequence ID" value="NZ_JACHKZ010000001.1"/>
</dbReference>
<dbReference type="InterPro" id="IPR002762">
    <property type="entry name" value="CbiX-like"/>
</dbReference>
<keyword evidence="2" id="KW-0456">Lyase</keyword>
<dbReference type="SUPFAM" id="SSF52833">
    <property type="entry name" value="Thioredoxin-like"/>
    <property type="match status" value="1"/>
</dbReference>
<dbReference type="EMBL" id="JACHKZ010000001">
    <property type="protein sequence ID" value="MBB6576023.1"/>
    <property type="molecule type" value="Genomic_DNA"/>
</dbReference>